<organism evidence="2 3">
    <name type="scientific">Rhizophagus irregularis</name>
    <dbReference type="NCBI Taxonomy" id="588596"/>
    <lineage>
        <taxon>Eukaryota</taxon>
        <taxon>Fungi</taxon>
        <taxon>Fungi incertae sedis</taxon>
        <taxon>Mucoromycota</taxon>
        <taxon>Glomeromycotina</taxon>
        <taxon>Glomeromycetes</taxon>
        <taxon>Glomerales</taxon>
        <taxon>Glomeraceae</taxon>
        <taxon>Rhizophagus</taxon>
    </lineage>
</organism>
<dbReference type="Proteomes" id="UP000232722">
    <property type="component" value="Unassembled WGS sequence"/>
</dbReference>
<sequence length="52" mass="6463">MTKVIIDRPKSKMNEVSSLRRHSLKRERFAMLKTCELLILFFLKNNYWWVYK</sequence>
<keyword evidence="1" id="KW-0812">Transmembrane</keyword>
<proteinExistence type="predicted"/>
<dbReference type="AlphaFoldDB" id="A0A2N0NHN2"/>
<accession>A0A2N0NHN2</accession>
<evidence type="ECO:0000313" key="2">
    <source>
        <dbReference type="EMBL" id="PKB94048.1"/>
    </source>
</evidence>
<protein>
    <submittedName>
        <fullName evidence="2">Uncharacterized protein</fullName>
    </submittedName>
</protein>
<gene>
    <name evidence="2" type="ORF">RhiirA5_439680</name>
</gene>
<evidence type="ECO:0000256" key="1">
    <source>
        <dbReference type="SAM" id="Phobius"/>
    </source>
</evidence>
<feature type="transmembrane region" description="Helical" evidence="1">
    <location>
        <begin position="30"/>
        <end position="50"/>
    </location>
</feature>
<dbReference type="EMBL" id="LLXJ01006740">
    <property type="protein sequence ID" value="PKB94048.1"/>
    <property type="molecule type" value="Genomic_DNA"/>
</dbReference>
<reference evidence="2 3" key="1">
    <citation type="submission" date="2016-04" db="EMBL/GenBank/DDBJ databases">
        <title>Genome analyses suggest a sexual origin of heterokaryosis in a supposedly ancient asexual fungus.</title>
        <authorList>
            <person name="Ropars J."/>
            <person name="Sedzielewska K."/>
            <person name="Noel J."/>
            <person name="Charron P."/>
            <person name="Farinelli L."/>
            <person name="Marton T."/>
            <person name="Kruger M."/>
            <person name="Pelin A."/>
            <person name="Brachmann A."/>
            <person name="Corradi N."/>
        </authorList>
    </citation>
    <scope>NUCLEOTIDE SEQUENCE [LARGE SCALE GENOMIC DNA]</scope>
    <source>
        <strain evidence="2 3">A5</strain>
    </source>
</reference>
<comment type="caution">
    <text evidence="2">The sequence shown here is derived from an EMBL/GenBank/DDBJ whole genome shotgun (WGS) entry which is preliminary data.</text>
</comment>
<keyword evidence="1" id="KW-0472">Membrane</keyword>
<evidence type="ECO:0000313" key="3">
    <source>
        <dbReference type="Proteomes" id="UP000232722"/>
    </source>
</evidence>
<name>A0A2N0NHN2_9GLOM</name>
<reference evidence="2 3" key="2">
    <citation type="submission" date="2017-09" db="EMBL/GenBank/DDBJ databases">
        <title>Extensive intraspecific genome diversity in a model arbuscular mycorrhizal fungus.</title>
        <authorList>
            <person name="Chen E.C."/>
            <person name="Morin E."/>
            <person name="Beaudet D."/>
            <person name="Noel J."/>
            <person name="Ndikumana S."/>
            <person name="Charron P."/>
            <person name="St-Onge C."/>
            <person name="Giorgi J."/>
            <person name="Grigoriev I.V."/>
            <person name="Roux C."/>
            <person name="Martin F.M."/>
            <person name="Corradi N."/>
        </authorList>
    </citation>
    <scope>NUCLEOTIDE SEQUENCE [LARGE SCALE GENOMIC DNA]</scope>
    <source>
        <strain evidence="2 3">A5</strain>
    </source>
</reference>
<keyword evidence="1" id="KW-1133">Transmembrane helix</keyword>